<dbReference type="InterPro" id="IPR003018">
    <property type="entry name" value="GAF"/>
</dbReference>
<dbReference type="InterPro" id="IPR043128">
    <property type="entry name" value="Rev_trsase/Diguanyl_cyclase"/>
</dbReference>
<evidence type="ECO:0000313" key="4">
    <source>
        <dbReference type="EMBL" id="MXN18119.1"/>
    </source>
</evidence>
<dbReference type="SMART" id="SM00065">
    <property type="entry name" value="GAF"/>
    <property type="match status" value="1"/>
</dbReference>
<comment type="caution">
    <text evidence="4">The sequence shown here is derived from an EMBL/GenBank/DDBJ whole genome shotgun (WGS) entry which is preliminary data.</text>
</comment>
<evidence type="ECO:0000256" key="1">
    <source>
        <dbReference type="ARBA" id="ARBA00012528"/>
    </source>
</evidence>
<proteinExistence type="predicted"/>
<dbReference type="GO" id="GO:0052621">
    <property type="term" value="F:diguanylate cyclase activity"/>
    <property type="evidence" value="ECO:0007669"/>
    <property type="project" value="UniProtKB-EC"/>
</dbReference>
<dbReference type="EC" id="2.7.7.65" evidence="1"/>
<dbReference type="RefSeq" id="WP_160894118.1">
    <property type="nucleotide sequence ID" value="NZ_WUMU01000007.1"/>
</dbReference>
<dbReference type="Gene3D" id="3.30.70.270">
    <property type="match status" value="1"/>
</dbReference>
<dbReference type="FunFam" id="3.30.70.270:FF:000001">
    <property type="entry name" value="Diguanylate cyclase domain protein"/>
    <property type="match status" value="1"/>
</dbReference>
<dbReference type="PROSITE" id="PS50887">
    <property type="entry name" value="GGDEF"/>
    <property type="match status" value="1"/>
</dbReference>
<dbReference type="Proteomes" id="UP000477911">
    <property type="component" value="Unassembled WGS sequence"/>
</dbReference>
<dbReference type="InterPro" id="IPR029016">
    <property type="entry name" value="GAF-like_dom_sf"/>
</dbReference>
<dbReference type="CDD" id="cd01949">
    <property type="entry name" value="GGDEF"/>
    <property type="match status" value="1"/>
</dbReference>
<dbReference type="Pfam" id="PF00990">
    <property type="entry name" value="GGDEF"/>
    <property type="match status" value="1"/>
</dbReference>
<dbReference type="PANTHER" id="PTHR45138:SF9">
    <property type="entry name" value="DIGUANYLATE CYCLASE DGCM-RELATED"/>
    <property type="match status" value="1"/>
</dbReference>
<dbReference type="AlphaFoldDB" id="A0A6L7G2H0"/>
<dbReference type="EMBL" id="WUMU01000007">
    <property type="protein sequence ID" value="MXN18119.1"/>
    <property type="molecule type" value="Genomic_DNA"/>
</dbReference>
<evidence type="ECO:0000313" key="5">
    <source>
        <dbReference type="Proteomes" id="UP000477911"/>
    </source>
</evidence>
<dbReference type="InterPro" id="IPR000160">
    <property type="entry name" value="GGDEF_dom"/>
</dbReference>
<gene>
    <name evidence="4" type="ORF">GR170_09755</name>
</gene>
<dbReference type="InterPro" id="IPR050469">
    <property type="entry name" value="Diguanylate_Cyclase"/>
</dbReference>
<dbReference type="InterPro" id="IPR029787">
    <property type="entry name" value="Nucleotide_cyclase"/>
</dbReference>
<evidence type="ECO:0000259" key="3">
    <source>
        <dbReference type="PROSITE" id="PS50887"/>
    </source>
</evidence>
<keyword evidence="5" id="KW-1185">Reference proteome</keyword>
<protein>
    <recommendedName>
        <fullName evidence="1">diguanylate cyclase</fullName>
        <ecNumber evidence="1">2.7.7.65</ecNumber>
    </recommendedName>
</protein>
<name>A0A6L7G2H0_9RHOB</name>
<dbReference type="SMART" id="SM00267">
    <property type="entry name" value="GGDEF"/>
    <property type="match status" value="1"/>
</dbReference>
<dbReference type="Gene3D" id="3.30.450.40">
    <property type="match status" value="1"/>
</dbReference>
<dbReference type="NCBIfam" id="TIGR00254">
    <property type="entry name" value="GGDEF"/>
    <property type="match status" value="1"/>
</dbReference>
<feature type="domain" description="GGDEF" evidence="3">
    <location>
        <begin position="189"/>
        <end position="320"/>
    </location>
</feature>
<accession>A0A6L7G2H0</accession>
<dbReference type="Pfam" id="PF01590">
    <property type="entry name" value="GAF"/>
    <property type="match status" value="1"/>
</dbReference>
<dbReference type="SUPFAM" id="SSF55781">
    <property type="entry name" value="GAF domain-like"/>
    <property type="match status" value="1"/>
</dbReference>
<evidence type="ECO:0000256" key="2">
    <source>
        <dbReference type="ARBA" id="ARBA00034247"/>
    </source>
</evidence>
<organism evidence="4 5">
    <name type="scientific">Pseudooceanicola albus</name>
    <dbReference type="NCBI Taxonomy" id="2692189"/>
    <lineage>
        <taxon>Bacteria</taxon>
        <taxon>Pseudomonadati</taxon>
        <taxon>Pseudomonadota</taxon>
        <taxon>Alphaproteobacteria</taxon>
        <taxon>Rhodobacterales</taxon>
        <taxon>Paracoccaceae</taxon>
        <taxon>Pseudooceanicola</taxon>
    </lineage>
</organism>
<comment type="catalytic activity">
    <reaction evidence="2">
        <text>2 GTP = 3',3'-c-di-GMP + 2 diphosphate</text>
        <dbReference type="Rhea" id="RHEA:24898"/>
        <dbReference type="ChEBI" id="CHEBI:33019"/>
        <dbReference type="ChEBI" id="CHEBI:37565"/>
        <dbReference type="ChEBI" id="CHEBI:58805"/>
        <dbReference type="EC" id="2.7.7.65"/>
    </reaction>
</comment>
<sequence length="320" mass="35472">MLDMSEKGRLAALERKAVLDTPHEEPFDRIAEIARLVLKVPMANVGLVDAQRHWLKAASGISLSEIPREASFGNHTIQSECPLVVPDTLADPRFRDLPPVRDLGVRAYLGVPLHTSEGFNIGALSAFDVKPRAFTPEDVAIMRHLAALVMNEFELREIAAKDGLTGAMTRRSWIEGVRQEIERCRRYDIAGSLVMMDIDHFKKVNDTYGHPVGDAVLRSIGEVCLTELRNADLFGRVGGEEFAIFLPHTDADHARICAERLRTRIDGTFFRAAGARLHVTASFGICALGNDIASVEHWLHRADAALYRAKRDGRNLCCVA</sequence>
<dbReference type="PANTHER" id="PTHR45138">
    <property type="entry name" value="REGULATORY COMPONENTS OF SENSORY TRANSDUCTION SYSTEM"/>
    <property type="match status" value="1"/>
</dbReference>
<dbReference type="SUPFAM" id="SSF55073">
    <property type="entry name" value="Nucleotide cyclase"/>
    <property type="match status" value="1"/>
</dbReference>
<reference evidence="4 5" key="1">
    <citation type="submission" date="2019-12" db="EMBL/GenBank/DDBJ databases">
        <authorList>
            <person name="Li M."/>
        </authorList>
    </citation>
    <scope>NUCLEOTIDE SEQUENCE [LARGE SCALE GENOMIC DNA]</scope>
    <source>
        <strain evidence="4 5">GBMRC 2024</strain>
    </source>
</reference>